<evidence type="ECO:0000256" key="2">
    <source>
        <dbReference type="ARBA" id="ARBA00005718"/>
    </source>
</evidence>
<dbReference type="Gene3D" id="3.30.1420.10">
    <property type="match status" value="1"/>
</dbReference>
<reference evidence="4 5" key="1">
    <citation type="submission" date="2016-03" db="EMBL/GenBank/DDBJ databases">
        <title>Chemosynthetic sulphur-oxidizing symbionts of marine invertebrate animals are capable of nitrogen fixation.</title>
        <authorList>
            <person name="Petersen J.M."/>
            <person name="Kemper A."/>
            <person name="Gruber-Vodicka H."/>
            <person name="Cardini U."/>
            <person name="Geest Mvander."/>
            <person name="Kleiner M."/>
            <person name="Bulgheresi S."/>
            <person name="Fussmann M."/>
            <person name="Herbold C."/>
            <person name="Seah B.K.B."/>
            <person name="Antony C.Paul."/>
            <person name="Liu D."/>
            <person name="Belitz A."/>
            <person name="Weber M."/>
        </authorList>
    </citation>
    <scope>NUCLEOTIDE SEQUENCE [LARGE SCALE GENOMIC DNA]</scope>
    <source>
        <strain evidence="4">G_D</strain>
    </source>
</reference>
<dbReference type="Pfam" id="PF04358">
    <property type="entry name" value="DsrC"/>
    <property type="match status" value="1"/>
</dbReference>
<dbReference type="RefSeq" id="WP_069006487.1">
    <property type="nucleotide sequence ID" value="NZ_LVJW01000007.1"/>
</dbReference>
<dbReference type="InterPro" id="IPR025526">
    <property type="entry name" value="DsrC-like_dom_sf"/>
</dbReference>
<dbReference type="InterPro" id="IPR007453">
    <property type="entry name" value="DsrC/TusE"/>
</dbReference>
<protein>
    <submittedName>
        <fullName evidence="4">Sulfur relay protein DsrC</fullName>
    </submittedName>
</protein>
<evidence type="ECO:0000256" key="3">
    <source>
        <dbReference type="ARBA" id="ARBA00022490"/>
    </source>
</evidence>
<keyword evidence="3" id="KW-0963">Cytoplasm</keyword>
<dbReference type="Gene3D" id="1.10.10.370">
    <property type="entry name" value="DsrC-like protein, C-terminal domain"/>
    <property type="match status" value="1"/>
</dbReference>
<dbReference type="InterPro" id="IPR043163">
    <property type="entry name" value="DsrC-like_N"/>
</dbReference>
<evidence type="ECO:0000313" key="4">
    <source>
        <dbReference type="EMBL" id="ODB91899.1"/>
    </source>
</evidence>
<dbReference type="Proteomes" id="UP000094849">
    <property type="component" value="Unassembled WGS sequence"/>
</dbReference>
<dbReference type="PANTHER" id="PTHR37010">
    <property type="entry name" value="SULFURTRANSFERASE TUSE"/>
    <property type="match status" value="1"/>
</dbReference>
<comment type="caution">
    <text evidence="4">The sequence shown here is derived from an EMBL/GenBank/DDBJ whole genome shotgun (WGS) entry which is preliminary data.</text>
</comment>
<dbReference type="AlphaFoldDB" id="A0A1E2UH15"/>
<comment type="subcellular location">
    <subcellularLocation>
        <location evidence="1">Cytoplasm</location>
    </subcellularLocation>
</comment>
<dbReference type="PANTHER" id="PTHR37010:SF1">
    <property type="entry name" value="SULFURTRANSFERASE TUSE"/>
    <property type="match status" value="1"/>
</dbReference>
<dbReference type="SUPFAM" id="SSF69721">
    <property type="entry name" value="DsrC, the gamma subunit of dissimilatory sulfite reductase"/>
    <property type="match status" value="1"/>
</dbReference>
<gene>
    <name evidence="4" type="ORF">A3196_19995</name>
</gene>
<sequence>MVQTAVDQSANVQPLIRFDEDGFLIDHQLWNEELARDLAHQEGVDHLGEQHWHIIHHIRERYLSLGALPNMRLVCRATGIPRHKVHHLFGSCLSIWRIAGLPDPGEEAKSYFS</sequence>
<keyword evidence="5" id="KW-1185">Reference proteome</keyword>
<dbReference type="EMBL" id="LVJZ01000009">
    <property type="protein sequence ID" value="ODB91899.1"/>
    <property type="molecule type" value="Genomic_DNA"/>
</dbReference>
<evidence type="ECO:0000313" key="5">
    <source>
        <dbReference type="Proteomes" id="UP000094849"/>
    </source>
</evidence>
<dbReference type="InterPro" id="IPR042072">
    <property type="entry name" value="DsrC-like_C"/>
</dbReference>
<proteinExistence type="inferred from homology"/>
<dbReference type="GO" id="GO:0097163">
    <property type="term" value="F:sulfur carrier activity"/>
    <property type="evidence" value="ECO:0007669"/>
    <property type="project" value="TreeGrafter"/>
</dbReference>
<accession>A0A1E2UH15</accession>
<organism evidence="4 5">
    <name type="scientific">Candidatus Thiodiazotropha endoloripes</name>
    <dbReference type="NCBI Taxonomy" id="1818881"/>
    <lineage>
        <taxon>Bacteria</taxon>
        <taxon>Pseudomonadati</taxon>
        <taxon>Pseudomonadota</taxon>
        <taxon>Gammaproteobacteria</taxon>
        <taxon>Chromatiales</taxon>
        <taxon>Sedimenticolaceae</taxon>
        <taxon>Candidatus Thiodiazotropha</taxon>
    </lineage>
</organism>
<name>A0A1E2UH15_9GAMM</name>
<dbReference type="OrthoDB" id="8562858at2"/>
<dbReference type="GO" id="GO:0002143">
    <property type="term" value="P:tRNA wobble position uridine thiolation"/>
    <property type="evidence" value="ECO:0007669"/>
    <property type="project" value="TreeGrafter"/>
</dbReference>
<dbReference type="STRING" id="1818881.A3196_19995"/>
<dbReference type="GO" id="GO:0005737">
    <property type="term" value="C:cytoplasm"/>
    <property type="evidence" value="ECO:0007669"/>
    <property type="project" value="UniProtKB-SubCell"/>
</dbReference>
<dbReference type="NCBIfam" id="TIGR03342">
    <property type="entry name" value="dsrC_tusE_dsvC"/>
    <property type="match status" value="1"/>
</dbReference>
<comment type="similarity">
    <text evidence="2">Belongs to the DsrC/TusE family.</text>
</comment>
<evidence type="ECO:0000256" key="1">
    <source>
        <dbReference type="ARBA" id="ARBA00004496"/>
    </source>
</evidence>